<keyword evidence="2" id="KW-1185">Reference proteome</keyword>
<evidence type="ECO:0000313" key="1">
    <source>
        <dbReference type="EMBL" id="MBP2326465.1"/>
    </source>
</evidence>
<dbReference type="PANTHER" id="PTHR43431">
    <property type="entry name" value="OXIDOREDUCTASE, SHORT CHAIN DEHYDROGENASE/REDUCTASE FAMILY (AFU_ORTHOLOGUE AFUA_5G14000)"/>
    <property type="match status" value="1"/>
</dbReference>
<dbReference type="Gene3D" id="3.40.50.720">
    <property type="entry name" value="NAD(P)-binding Rossmann-like Domain"/>
    <property type="match status" value="1"/>
</dbReference>
<protein>
    <submittedName>
        <fullName evidence="1">Short-subunit dehydrogenase</fullName>
    </submittedName>
</protein>
<comment type="caution">
    <text evidence="1">The sequence shown here is derived from an EMBL/GenBank/DDBJ whole genome shotgun (WGS) entry which is preliminary data.</text>
</comment>
<accession>A0ABS4TR93</accession>
<dbReference type="EMBL" id="JAGINW010000001">
    <property type="protein sequence ID" value="MBP2326465.1"/>
    <property type="molecule type" value="Genomic_DNA"/>
</dbReference>
<dbReference type="Proteomes" id="UP001519332">
    <property type="component" value="Unassembled WGS sequence"/>
</dbReference>
<dbReference type="InterPro" id="IPR036291">
    <property type="entry name" value="NAD(P)-bd_dom_sf"/>
</dbReference>
<name>A0ABS4TR93_9PSEU</name>
<proteinExistence type="predicted"/>
<dbReference type="InterPro" id="IPR002347">
    <property type="entry name" value="SDR_fam"/>
</dbReference>
<dbReference type="RefSeq" id="WP_209643528.1">
    <property type="nucleotide sequence ID" value="NZ_JAGINW010000001.1"/>
</dbReference>
<dbReference type="Pfam" id="PF00106">
    <property type="entry name" value="adh_short"/>
    <property type="match status" value="1"/>
</dbReference>
<dbReference type="SUPFAM" id="SSF51735">
    <property type="entry name" value="NAD(P)-binding Rossmann-fold domains"/>
    <property type="match status" value="1"/>
</dbReference>
<dbReference type="PANTHER" id="PTHR43431:SF7">
    <property type="entry name" value="OXIDOREDUCTASE, SHORT CHAIN DEHYDROGENASE_REDUCTASE FAMILY (AFU_ORTHOLOGUE AFUA_5G14000)"/>
    <property type="match status" value="1"/>
</dbReference>
<organism evidence="1 2">
    <name type="scientific">Kibdelosporangium banguiense</name>
    <dbReference type="NCBI Taxonomy" id="1365924"/>
    <lineage>
        <taxon>Bacteria</taxon>
        <taxon>Bacillati</taxon>
        <taxon>Actinomycetota</taxon>
        <taxon>Actinomycetes</taxon>
        <taxon>Pseudonocardiales</taxon>
        <taxon>Pseudonocardiaceae</taxon>
        <taxon>Kibdelosporangium</taxon>
    </lineage>
</organism>
<sequence length="221" mass="22931">MPVIAIVGAGPGLGIQIAHAFGAKGFKVALVARNAGKLDALVAELHAEGIEAAGFTGDIGKPETVAEAFTRIKERFGPVDVLEFSPADQALGATGVLEVTPETLQPQIDFYITGAIQAVKQVAPDMIAAKSGAILITTGGGSITPVPFLANINIAAAGLRNWTLNLHNELKPQGIYVAHIAISAWIGAGHPGAAPDVIARSYVELYETRAEPELHYIALGK</sequence>
<reference evidence="1 2" key="1">
    <citation type="submission" date="2021-03" db="EMBL/GenBank/DDBJ databases">
        <title>Sequencing the genomes of 1000 actinobacteria strains.</title>
        <authorList>
            <person name="Klenk H.-P."/>
        </authorList>
    </citation>
    <scope>NUCLEOTIDE SEQUENCE [LARGE SCALE GENOMIC DNA]</scope>
    <source>
        <strain evidence="1 2">DSM 46670</strain>
    </source>
</reference>
<evidence type="ECO:0000313" key="2">
    <source>
        <dbReference type="Proteomes" id="UP001519332"/>
    </source>
</evidence>
<gene>
    <name evidence="1" type="ORF">JOF56_006850</name>
</gene>